<dbReference type="Proteomes" id="UP000595140">
    <property type="component" value="Unassembled WGS sequence"/>
</dbReference>
<dbReference type="AlphaFoldDB" id="A0A484NRT9"/>
<dbReference type="EMBL" id="OOIL02006840">
    <property type="protein sequence ID" value="VFR02695.1"/>
    <property type="molecule type" value="Genomic_DNA"/>
</dbReference>
<evidence type="ECO:0000313" key="2">
    <source>
        <dbReference type="Proteomes" id="UP000595140"/>
    </source>
</evidence>
<organism evidence="1 2">
    <name type="scientific">Cuscuta campestris</name>
    <dbReference type="NCBI Taxonomy" id="132261"/>
    <lineage>
        <taxon>Eukaryota</taxon>
        <taxon>Viridiplantae</taxon>
        <taxon>Streptophyta</taxon>
        <taxon>Embryophyta</taxon>
        <taxon>Tracheophyta</taxon>
        <taxon>Spermatophyta</taxon>
        <taxon>Magnoliopsida</taxon>
        <taxon>eudicotyledons</taxon>
        <taxon>Gunneridae</taxon>
        <taxon>Pentapetalae</taxon>
        <taxon>asterids</taxon>
        <taxon>lamiids</taxon>
        <taxon>Solanales</taxon>
        <taxon>Convolvulaceae</taxon>
        <taxon>Cuscuteae</taxon>
        <taxon>Cuscuta</taxon>
        <taxon>Cuscuta subgen. Grammica</taxon>
        <taxon>Cuscuta sect. Cleistogrammica</taxon>
    </lineage>
</organism>
<name>A0A484NRT9_9ASTE</name>
<keyword evidence="2" id="KW-1185">Reference proteome</keyword>
<dbReference type="Gene3D" id="2.60.40.790">
    <property type="match status" value="1"/>
</dbReference>
<reference evidence="1 2" key="1">
    <citation type="submission" date="2018-04" db="EMBL/GenBank/DDBJ databases">
        <authorList>
            <person name="Vogel A."/>
        </authorList>
    </citation>
    <scope>NUCLEOTIDE SEQUENCE [LARGE SCALE GENOMIC DNA]</scope>
</reference>
<proteinExistence type="predicted"/>
<dbReference type="OrthoDB" id="1431247at2759"/>
<sequence length="271" mass="30911">MDHASIGVTIDSQAHNLLTISGHKHDEGDKWNRFVRQFNVSKDCDRSRMYATFKDEKDLYVTQFKPPSMLNLPAMEEVVVADPNAIAYTNGLHVDAEVDDKGTLHLPGFTEEQVRVEVIESEQVVKISGHKQPPGGRMYYTEEVYKPSEFKGWIRCLKEYPISPEFDTNQIQKKTEKEGLYIKLAKFDIPIAESINNKAEERKEESVMIMNRMPSHKISDYGLQGNNERDFGMIELKGDDPRVVHSVGRWADGPSEPIVLPTEVLKGLKFE</sequence>
<dbReference type="CDD" id="cd06464">
    <property type="entry name" value="ACD_sHsps-like"/>
    <property type="match status" value="1"/>
</dbReference>
<protein>
    <recommendedName>
        <fullName evidence="3">SHSP domain-containing protein</fullName>
    </recommendedName>
</protein>
<gene>
    <name evidence="1" type="ORF">CCAM_LOCUS44470</name>
</gene>
<dbReference type="InterPro" id="IPR008978">
    <property type="entry name" value="HSP20-like_chaperone"/>
</dbReference>
<evidence type="ECO:0000313" key="1">
    <source>
        <dbReference type="EMBL" id="VFR02695.1"/>
    </source>
</evidence>
<accession>A0A484NRT9</accession>
<evidence type="ECO:0008006" key="3">
    <source>
        <dbReference type="Google" id="ProtNLM"/>
    </source>
</evidence>